<comment type="caution">
    <text evidence="9">The sequence shown here is derived from an EMBL/GenBank/DDBJ whole genome shotgun (WGS) entry which is preliminary data.</text>
</comment>
<dbReference type="InterPro" id="IPR050080">
    <property type="entry name" value="RNase_PH"/>
</dbReference>
<reference evidence="9 10" key="1">
    <citation type="submission" date="2019-07" db="EMBL/GenBank/DDBJ databases">
        <title>Description of 53C-WASEF.</title>
        <authorList>
            <person name="Pitt A."/>
            <person name="Hahn M.W."/>
        </authorList>
    </citation>
    <scope>NUCLEOTIDE SEQUENCE [LARGE SCALE GENOMIC DNA]</scope>
    <source>
        <strain evidence="9 10">53C-WASEF</strain>
    </source>
</reference>
<dbReference type="Pfam" id="PF01138">
    <property type="entry name" value="RNase_PH"/>
    <property type="match status" value="1"/>
</dbReference>
<dbReference type="SUPFAM" id="SSF54211">
    <property type="entry name" value="Ribosomal protein S5 domain 2-like"/>
    <property type="match status" value="1"/>
</dbReference>
<dbReference type="GO" id="GO:0016075">
    <property type="term" value="P:rRNA catabolic process"/>
    <property type="evidence" value="ECO:0007669"/>
    <property type="project" value="UniProtKB-UniRule"/>
</dbReference>
<feature type="domain" description="Exoribonuclease phosphorolytic" evidence="8">
    <location>
        <begin position="165"/>
        <end position="231"/>
    </location>
</feature>
<accession>A0A556QLE8</accession>
<keyword evidence="6 9" id="KW-0808">Transferase</keyword>
<evidence type="ECO:0000313" key="10">
    <source>
        <dbReference type="Proteomes" id="UP000315648"/>
    </source>
</evidence>
<dbReference type="AlphaFoldDB" id="A0A556QLE8"/>
<evidence type="ECO:0000256" key="3">
    <source>
        <dbReference type="ARBA" id="ARBA00022555"/>
    </source>
</evidence>
<dbReference type="Gene3D" id="3.30.230.70">
    <property type="entry name" value="GHMP Kinase, N-terminal domain"/>
    <property type="match status" value="1"/>
</dbReference>
<gene>
    <name evidence="6" type="primary">rph</name>
    <name evidence="9" type="ORF">FPL22_15345</name>
</gene>
<dbReference type="InterPro" id="IPR036345">
    <property type="entry name" value="ExoRNase_PH_dom2_sf"/>
</dbReference>
<comment type="function">
    <text evidence="6">Phosphorolytic 3'-5' exoribonuclease that plays an important role in tRNA 3'-end maturation. Removes nucleotide residues following the 3'-CCA terminus of tRNAs; can also add nucleotides to the ends of RNA molecules by using nucleoside diphosphates as substrates, but this may not be physiologically important. Probably plays a role in initiation of 16S rRNA degradation (leading to ribosome degradation) during starvation.</text>
</comment>
<sequence length="250" mass="27335">MTSPALRADGRKADQLRPITFEAGIAPHATGSVLVSYGNTRVICAATIEPKVPSWMKQQRVPGGWLTAEYSLLPYSTHERKQRDISRGKIDGRTVEIQRLIGRSLRAVLDLKKLGENTLWIDCDVLQADGGTRTASITGAYLAARLAIQTLLDAKRIPENPLVDSVAAISVGLLEGRELLDLPYLEDKDAEVDFNIVMTGQGKFVEVQGSGEESTYTYEQLISLVALAQKGIKEISALQTAFLTKQLLAR</sequence>
<feature type="domain" description="Exoribonuclease phosphorolytic" evidence="7">
    <location>
        <begin position="15"/>
        <end position="143"/>
    </location>
</feature>
<dbReference type="RefSeq" id="WP_144353870.1">
    <property type="nucleotide sequence ID" value="NZ_CBCRVV010000008.1"/>
</dbReference>
<dbReference type="InterPro" id="IPR020568">
    <property type="entry name" value="Ribosomal_Su5_D2-typ_SF"/>
</dbReference>
<dbReference type="GO" id="GO:0009022">
    <property type="term" value="F:tRNA nucleotidyltransferase activity"/>
    <property type="evidence" value="ECO:0007669"/>
    <property type="project" value="UniProtKB-UniRule"/>
</dbReference>
<protein>
    <recommendedName>
        <fullName evidence="6">Ribonuclease PH</fullName>
        <shortName evidence="6">RNase PH</shortName>
        <ecNumber evidence="6">2.7.7.56</ecNumber>
    </recommendedName>
    <alternativeName>
        <fullName evidence="6">tRNA nucleotidyltransferase</fullName>
    </alternativeName>
</protein>
<dbReference type="InterPro" id="IPR001247">
    <property type="entry name" value="ExoRNase_PH_dom1"/>
</dbReference>
<keyword evidence="2 6" id="KW-0698">rRNA processing</keyword>
<comment type="similarity">
    <text evidence="1 6">Belongs to the RNase PH family.</text>
</comment>
<dbReference type="SUPFAM" id="SSF55666">
    <property type="entry name" value="Ribonuclease PH domain 2-like"/>
    <property type="match status" value="1"/>
</dbReference>
<dbReference type="FunFam" id="3.30.230.70:FF:000003">
    <property type="entry name" value="Ribonuclease PH"/>
    <property type="match status" value="1"/>
</dbReference>
<comment type="subunit">
    <text evidence="6">Homohexameric ring arranged as a trimer of dimers.</text>
</comment>
<dbReference type="InterPro" id="IPR002381">
    <property type="entry name" value="RNase_PH_bac-type"/>
</dbReference>
<dbReference type="CDD" id="cd11362">
    <property type="entry name" value="RNase_PH_bact"/>
    <property type="match status" value="1"/>
</dbReference>
<proteinExistence type="inferred from homology"/>
<evidence type="ECO:0000256" key="6">
    <source>
        <dbReference type="HAMAP-Rule" id="MF_00564"/>
    </source>
</evidence>
<evidence type="ECO:0000256" key="2">
    <source>
        <dbReference type="ARBA" id="ARBA00022552"/>
    </source>
</evidence>
<dbReference type="PANTHER" id="PTHR11953:SF0">
    <property type="entry name" value="EXOSOME COMPLEX COMPONENT RRP41"/>
    <property type="match status" value="1"/>
</dbReference>
<evidence type="ECO:0000256" key="1">
    <source>
        <dbReference type="ARBA" id="ARBA00006678"/>
    </source>
</evidence>
<comment type="catalytic activity">
    <reaction evidence="6">
        <text>tRNA(n+1) + phosphate = tRNA(n) + a ribonucleoside 5'-diphosphate</text>
        <dbReference type="Rhea" id="RHEA:10628"/>
        <dbReference type="Rhea" id="RHEA-COMP:17343"/>
        <dbReference type="Rhea" id="RHEA-COMP:17344"/>
        <dbReference type="ChEBI" id="CHEBI:43474"/>
        <dbReference type="ChEBI" id="CHEBI:57930"/>
        <dbReference type="ChEBI" id="CHEBI:173114"/>
        <dbReference type="EC" id="2.7.7.56"/>
    </reaction>
</comment>
<evidence type="ECO:0000259" key="8">
    <source>
        <dbReference type="Pfam" id="PF03725"/>
    </source>
</evidence>
<keyword evidence="5" id="KW-0694">RNA-binding</keyword>
<organism evidence="9 10">
    <name type="scientific">Rariglobus hedericola</name>
    <dbReference type="NCBI Taxonomy" id="2597822"/>
    <lineage>
        <taxon>Bacteria</taxon>
        <taxon>Pseudomonadati</taxon>
        <taxon>Verrucomicrobiota</taxon>
        <taxon>Opitutia</taxon>
        <taxon>Opitutales</taxon>
        <taxon>Opitutaceae</taxon>
        <taxon>Rariglobus</taxon>
    </lineage>
</organism>
<feature type="binding site" evidence="6">
    <location>
        <position position="93"/>
    </location>
    <ligand>
        <name>phosphate</name>
        <dbReference type="ChEBI" id="CHEBI:43474"/>
        <note>substrate</note>
    </ligand>
</feature>
<dbReference type="GO" id="GO:0000049">
    <property type="term" value="F:tRNA binding"/>
    <property type="evidence" value="ECO:0007669"/>
    <property type="project" value="UniProtKB-UniRule"/>
</dbReference>
<feature type="binding site" evidence="6">
    <location>
        <begin position="131"/>
        <end position="133"/>
    </location>
    <ligand>
        <name>phosphate</name>
        <dbReference type="ChEBI" id="CHEBI:43474"/>
        <note>substrate</note>
    </ligand>
</feature>
<dbReference type="PANTHER" id="PTHR11953">
    <property type="entry name" value="EXOSOME COMPLEX COMPONENT"/>
    <property type="match status" value="1"/>
</dbReference>
<evidence type="ECO:0000256" key="5">
    <source>
        <dbReference type="ARBA" id="ARBA00022884"/>
    </source>
</evidence>
<name>A0A556QLE8_9BACT</name>
<dbReference type="OrthoDB" id="9807456at2"/>
<dbReference type="EMBL" id="VMBG01000002">
    <property type="protein sequence ID" value="TSJ77461.1"/>
    <property type="molecule type" value="Genomic_DNA"/>
</dbReference>
<evidence type="ECO:0000256" key="4">
    <source>
        <dbReference type="ARBA" id="ARBA00022694"/>
    </source>
</evidence>
<keyword evidence="3 6" id="KW-0820">tRNA-binding</keyword>
<dbReference type="Proteomes" id="UP000315648">
    <property type="component" value="Unassembled WGS sequence"/>
</dbReference>
<dbReference type="Pfam" id="PF03725">
    <property type="entry name" value="RNase_PH_C"/>
    <property type="match status" value="1"/>
</dbReference>
<dbReference type="InterPro" id="IPR018336">
    <property type="entry name" value="RNase_PH_CS"/>
</dbReference>
<dbReference type="InterPro" id="IPR027408">
    <property type="entry name" value="PNPase/RNase_PH_dom_sf"/>
</dbReference>
<dbReference type="GO" id="GO:0008033">
    <property type="term" value="P:tRNA processing"/>
    <property type="evidence" value="ECO:0007669"/>
    <property type="project" value="UniProtKB-UniRule"/>
</dbReference>
<evidence type="ECO:0000259" key="7">
    <source>
        <dbReference type="Pfam" id="PF01138"/>
    </source>
</evidence>
<keyword evidence="6 9" id="KW-0548">Nucleotidyltransferase</keyword>
<dbReference type="InterPro" id="IPR015847">
    <property type="entry name" value="ExoRNase_PH_dom2"/>
</dbReference>
<keyword evidence="4 6" id="KW-0819">tRNA processing</keyword>
<dbReference type="NCBIfam" id="TIGR01966">
    <property type="entry name" value="RNasePH"/>
    <property type="match status" value="1"/>
</dbReference>
<keyword evidence="10" id="KW-1185">Reference proteome</keyword>
<dbReference type="EC" id="2.7.7.56" evidence="6"/>
<dbReference type="GO" id="GO:0031125">
    <property type="term" value="P:rRNA 3'-end processing"/>
    <property type="evidence" value="ECO:0007669"/>
    <property type="project" value="UniProtKB-ARBA"/>
</dbReference>
<evidence type="ECO:0000313" key="9">
    <source>
        <dbReference type="EMBL" id="TSJ77461.1"/>
    </source>
</evidence>
<dbReference type="PROSITE" id="PS01277">
    <property type="entry name" value="RIBONUCLEASE_PH"/>
    <property type="match status" value="1"/>
</dbReference>
<dbReference type="GO" id="GO:0000175">
    <property type="term" value="F:3'-5'-RNA exonuclease activity"/>
    <property type="evidence" value="ECO:0007669"/>
    <property type="project" value="UniProtKB-UniRule"/>
</dbReference>
<dbReference type="HAMAP" id="MF_00564">
    <property type="entry name" value="RNase_PH"/>
    <property type="match status" value="1"/>
</dbReference>